<name>G7H7U3_9ACTN</name>
<dbReference type="PANTHER" id="PTHR47359">
    <property type="entry name" value="PEPTIDOGLYCAN DL-ENDOPEPTIDASE CWLO"/>
    <property type="match status" value="1"/>
</dbReference>
<keyword evidence="2" id="KW-0645">Protease</keyword>
<dbReference type="GO" id="GO:0006508">
    <property type="term" value="P:proteolysis"/>
    <property type="evidence" value="ECO:0007669"/>
    <property type="project" value="UniProtKB-KW"/>
</dbReference>
<dbReference type="InterPro" id="IPR000064">
    <property type="entry name" value="NLP_P60_dom"/>
</dbReference>
<keyword evidence="4" id="KW-0788">Thiol protease</keyword>
<gene>
    <name evidence="6" type="ORF">GOARA_091_00360</name>
</gene>
<dbReference type="InterPro" id="IPR038765">
    <property type="entry name" value="Papain-like_cys_pep_sf"/>
</dbReference>
<dbReference type="STRING" id="1073574.GOARA_091_00360"/>
<keyword evidence="7" id="KW-1185">Reference proteome</keyword>
<proteinExistence type="inferred from homology"/>
<evidence type="ECO:0000313" key="6">
    <source>
        <dbReference type="EMBL" id="GAB11918.1"/>
    </source>
</evidence>
<dbReference type="SUPFAM" id="SSF54001">
    <property type="entry name" value="Cysteine proteinases"/>
    <property type="match status" value="1"/>
</dbReference>
<evidence type="ECO:0000256" key="3">
    <source>
        <dbReference type="ARBA" id="ARBA00022801"/>
    </source>
</evidence>
<evidence type="ECO:0000256" key="4">
    <source>
        <dbReference type="ARBA" id="ARBA00022807"/>
    </source>
</evidence>
<reference evidence="6 7" key="1">
    <citation type="submission" date="2011-11" db="EMBL/GenBank/DDBJ databases">
        <title>Whole genome shotgun sequence of Gordonia araii NBRC 100433.</title>
        <authorList>
            <person name="Yoshida Y."/>
            <person name="Hosoyama A."/>
            <person name="Tsuchikane K."/>
            <person name="Katsumata H."/>
            <person name="Yamazaki S."/>
            <person name="Fujita N."/>
        </authorList>
    </citation>
    <scope>NUCLEOTIDE SEQUENCE [LARGE SCALE GENOMIC DNA]</scope>
    <source>
        <strain evidence="6 7">NBRC 100433</strain>
    </source>
</reference>
<dbReference type="Gene3D" id="3.90.1720.10">
    <property type="entry name" value="endopeptidase domain like (from Nostoc punctiforme)"/>
    <property type="match status" value="1"/>
</dbReference>
<dbReference type="InterPro" id="IPR051794">
    <property type="entry name" value="PG_Endopeptidase_C40"/>
</dbReference>
<dbReference type="RefSeq" id="WP_007323992.1">
    <property type="nucleotide sequence ID" value="NZ_BAEE01000091.1"/>
</dbReference>
<dbReference type="PROSITE" id="PS51935">
    <property type="entry name" value="NLPC_P60"/>
    <property type="match status" value="1"/>
</dbReference>
<evidence type="ECO:0000259" key="5">
    <source>
        <dbReference type="PROSITE" id="PS51935"/>
    </source>
</evidence>
<protein>
    <recommendedName>
        <fullName evidence="5">NlpC/P60 domain-containing protein</fullName>
    </recommendedName>
</protein>
<organism evidence="6 7">
    <name type="scientific">Gordonia araii NBRC 100433</name>
    <dbReference type="NCBI Taxonomy" id="1073574"/>
    <lineage>
        <taxon>Bacteria</taxon>
        <taxon>Bacillati</taxon>
        <taxon>Actinomycetota</taxon>
        <taxon>Actinomycetes</taxon>
        <taxon>Mycobacteriales</taxon>
        <taxon>Gordoniaceae</taxon>
        <taxon>Gordonia</taxon>
    </lineage>
</organism>
<dbReference type="Proteomes" id="UP000035088">
    <property type="component" value="Unassembled WGS sequence"/>
</dbReference>
<evidence type="ECO:0000256" key="1">
    <source>
        <dbReference type="ARBA" id="ARBA00007074"/>
    </source>
</evidence>
<accession>G7H7U3</accession>
<evidence type="ECO:0000313" key="7">
    <source>
        <dbReference type="Proteomes" id="UP000035088"/>
    </source>
</evidence>
<dbReference type="AlphaFoldDB" id="G7H7U3"/>
<dbReference type="EMBL" id="BAEE01000091">
    <property type="protein sequence ID" value="GAB11918.1"/>
    <property type="molecule type" value="Genomic_DNA"/>
</dbReference>
<comment type="similarity">
    <text evidence="1">Belongs to the peptidase C40 family.</text>
</comment>
<dbReference type="Pfam" id="PF00877">
    <property type="entry name" value="NLPC_P60"/>
    <property type="match status" value="1"/>
</dbReference>
<evidence type="ECO:0000256" key="2">
    <source>
        <dbReference type="ARBA" id="ARBA00022670"/>
    </source>
</evidence>
<dbReference type="PANTHER" id="PTHR47359:SF3">
    <property type="entry name" value="NLP_P60 DOMAIN-CONTAINING PROTEIN-RELATED"/>
    <property type="match status" value="1"/>
</dbReference>
<comment type="caution">
    <text evidence="6">The sequence shown here is derived from an EMBL/GenBank/DDBJ whole genome shotgun (WGS) entry which is preliminary data.</text>
</comment>
<dbReference type="OrthoDB" id="9815778at2"/>
<keyword evidence="3" id="KW-0378">Hydrolase</keyword>
<sequence>MFELLLAPLRALLGSLGSGVLPDGGPSDQLRETSNVLADVRSSLAVQTRDLDTKWQGTTATATLEALQHSGTQHAHLADRGTRVATITDVASAVIRDGYRDLDKIVDSFISVADAGSPELLTPAGLPVLLRCAHEHLSQAVKVVERVRSDVDGETKKLQAIADEQAKDDRSIRSRSAALDRLDAVSGAANPAADTAAMNEVAGGVQVTLPNGKVVTAPNEKAAAAVRTALTQRGVPYVWGGTTPGKGLDCSGLTQYSYRQAGVEIPRLAQEQTTGTRIPESQAMAGDLVVWDGHVAMALGDGTLIEAGDPVSISAMRTDNIGMGYKGVYRPTA</sequence>
<feature type="domain" description="NlpC/P60" evidence="5">
    <location>
        <begin position="219"/>
        <end position="333"/>
    </location>
</feature>
<dbReference type="GO" id="GO:0008234">
    <property type="term" value="F:cysteine-type peptidase activity"/>
    <property type="evidence" value="ECO:0007669"/>
    <property type="project" value="UniProtKB-KW"/>
</dbReference>